<proteinExistence type="predicted"/>
<dbReference type="Proteomes" id="UP000240493">
    <property type="component" value="Unassembled WGS sequence"/>
</dbReference>
<accession>A0A2T3YRU5</accession>
<keyword evidence="2" id="KW-1185">Reference proteome</keyword>
<gene>
    <name evidence="1" type="ORF">M441DRAFT_452619</name>
</gene>
<evidence type="ECO:0000313" key="2">
    <source>
        <dbReference type="Proteomes" id="UP000240493"/>
    </source>
</evidence>
<dbReference type="AlphaFoldDB" id="A0A2T3YRU5"/>
<name>A0A2T3YRU5_TRIA4</name>
<evidence type="ECO:0000313" key="1">
    <source>
        <dbReference type="EMBL" id="PTB35300.1"/>
    </source>
</evidence>
<sequence length="94" mass="10514">MSQAIPSTTWQPICGRLAQWSTEWLTLMPVFSTPGAYNYYLVNMDAFPLEELRKRGASSDAVLFIRSLMGPHPGERLASDKPVEHVGLHLLRAS</sequence>
<dbReference type="EMBL" id="KZ679277">
    <property type="protein sequence ID" value="PTB35300.1"/>
    <property type="molecule type" value="Genomic_DNA"/>
</dbReference>
<reference evidence="1 2" key="1">
    <citation type="submission" date="2016-07" db="EMBL/GenBank/DDBJ databases">
        <title>Multiple horizontal gene transfer events from other fungi enriched the ability of initially mycotrophic Trichoderma (Ascomycota) to feed on dead plant biomass.</title>
        <authorList>
            <consortium name="DOE Joint Genome Institute"/>
            <person name="Aerts A."/>
            <person name="Atanasova L."/>
            <person name="Chenthamara K."/>
            <person name="Zhang J."/>
            <person name="Grujic M."/>
            <person name="Henrissat B."/>
            <person name="Kuo A."/>
            <person name="Salamov A."/>
            <person name="Lipzen A."/>
            <person name="Labutti K."/>
            <person name="Barry K."/>
            <person name="Miao Y."/>
            <person name="Rahimi M.J."/>
            <person name="Shen Q."/>
            <person name="Grigoriev I.V."/>
            <person name="Kubicek C.P."/>
            <person name="Druzhinina I.S."/>
        </authorList>
    </citation>
    <scope>NUCLEOTIDE SEQUENCE [LARGE SCALE GENOMIC DNA]</scope>
    <source>
        <strain evidence="1 2">CBS 433.97</strain>
    </source>
</reference>
<protein>
    <submittedName>
        <fullName evidence="1">Uncharacterized protein</fullName>
    </submittedName>
</protein>
<organism evidence="1 2">
    <name type="scientific">Trichoderma asperellum (strain ATCC 204424 / CBS 433.97 / NBRC 101777)</name>
    <dbReference type="NCBI Taxonomy" id="1042311"/>
    <lineage>
        <taxon>Eukaryota</taxon>
        <taxon>Fungi</taxon>
        <taxon>Dikarya</taxon>
        <taxon>Ascomycota</taxon>
        <taxon>Pezizomycotina</taxon>
        <taxon>Sordariomycetes</taxon>
        <taxon>Hypocreomycetidae</taxon>
        <taxon>Hypocreales</taxon>
        <taxon>Hypocreaceae</taxon>
        <taxon>Trichoderma</taxon>
    </lineage>
</organism>